<evidence type="ECO:0000256" key="2">
    <source>
        <dbReference type="ARBA" id="ARBA00022692"/>
    </source>
</evidence>
<dbReference type="GO" id="GO:0006465">
    <property type="term" value="P:signal peptide processing"/>
    <property type="evidence" value="ECO:0007669"/>
    <property type="project" value="UniProtKB-UniRule"/>
</dbReference>
<organism evidence="7 8">
    <name type="scientific">Ornithinibacillus bavariensis</name>
    <dbReference type="NCBI Taxonomy" id="545502"/>
    <lineage>
        <taxon>Bacteria</taxon>
        <taxon>Bacillati</taxon>
        <taxon>Bacillota</taxon>
        <taxon>Bacilli</taxon>
        <taxon>Bacillales</taxon>
        <taxon>Bacillaceae</taxon>
        <taxon>Ornithinibacillus</taxon>
    </lineage>
</organism>
<evidence type="ECO:0000313" key="8">
    <source>
        <dbReference type="Proteomes" id="UP000676917"/>
    </source>
</evidence>
<reference evidence="7" key="1">
    <citation type="submission" date="2021-03" db="EMBL/GenBank/DDBJ databases">
        <title>Antimicrobial resistance genes in bacteria isolated from Japanese honey, and their potential for conferring macrolide and lincosamide resistance in the American foulbrood pathogen Paenibacillus larvae.</title>
        <authorList>
            <person name="Okamoto M."/>
            <person name="Kumagai M."/>
            <person name="Kanamori H."/>
            <person name="Takamatsu D."/>
        </authorList>
    </citation>
    <scope>NUCLEOTIDE SEQUENCE</scope>
    <source>
        <strain evidence="7">J43TS3</strain>
    </source>
</reference>
<comment type="subcellular location">
    <subcellularLocation>
        <location evidence="1">Membrane</location>
    </subcellularLocation>
</comment>
<name>A0A919X8M6_9BACI</name>
<dbReference type="NCBIfam" id="TIGR02228">
    <property type="entry name" value="sigpep_I_arch"/>
    <property type="match status" value="1"/>
</dbReference>
<dbReference type="GO" id="GO:0004252">
    <property type="term" value="F:serine-type endopeptidase activity"/>
    <property type="evidence" value="ECO:0007669"/>
    <property type="project" value="UniProtKB-UniRule"/>
</dbReference>
<keyword evidence="2 6" id="KW-0812">Transmembrane</keyword>
<evidence type="ECO:0000256" key="5">
    <source>
        <dbReference type="NCBIfam" id="TIGR02228"/>
    </source>
</evidence>
<proteinExistence type="predicted"/>
<protein>
    <recommendedName>
        <fullName evidence="5">Signal peptidase I</fullName>
        <ecNumber evidence="5">3.4.21.89</ecNumber>
    </recommendedName>
</protein>
<accession>A0A919X8M6</accession>
<dbReference type="NCBIfam" id="NF046067">
    <property type="entry name" value="SigPepSipWBacil"/>
    <property type="match status" value="1"/>
</dbReference>
<keyword evidence="4 6" id="KW-0472">Membrane</keyword>
<dbReference type="PRINTS" id="PR00728">
    <property type="entry name" value="SIGNALPTASE"/>
</dbReference>
<dbReference type="InterPro" id="IPR019533">
    <property type="entry name" value="Peptidase_S26"/>
</dbReference>
<dbReference type="GO" id="GO:0016020">
    <property type="term" value="C:membrane"/>
    <property type="evidence" value="ECO:0007669"/>
    <property type="project" value="UniProtKB-SubCell"/>
</dbReference>
<gene>
    <name evidence="7" type="primary">sigW_1</name>
    <name evidence="7" type="ORF">J43TS3_11610</name>
</gene>
<dbReference type="PANTHER" id="PTHR10806:SF6">
    <property type="entry name" value="SIGNAL PEPTIDASE COMPLEX CATALYTIC SUBUNIT SEC11"/>
    <property type="match status" value="1"/>
</dbReference>
<dbReference type="InterPro" id="IPR001733">
    <property type="entry name" value="Peptidase_S26B"/>
</dbReference>
<evidence type="ECO:0000256" key="6">
    <source>
        <dbReference type="SAM" id="Phobius"/>
    </source>
</evidence>
<evidence type="ECO:0000256" key="3">
    <source>
        <dbReference type="ARBA" id="ARBA00022989"/>
    </source>
</evidence>
<keyword evidence="8" id="KW-1185">Reference proteome</keyword>
<dbReference type="Gene3D" id="2.10.109.10">
    <property type="entry name" value="Umud Fragment, subunit A"/>
    <property type="match status" value="1"/>
</dbReference>
<dbReference type="RefSeq" id="WP_212920074.1">
    <property type="nucleotide sequence ID" value="NZ_BORP01000002.1"/>
</dbReference>
<dbReference type="SUPFAM" id="SSF51306">
    <property type="entry name" value="LexA/Signal peptidase"/>
    <property type="match status" value="1"/>
</dbReference>
<evidence type="ECO:0000313" key="7">
    <source>
        <dbReference type="EMBL" id="GIO26550.1"/>
    </source>
</evidence>
<sequence length="183" mass="19791">MKKIIFGIMKTGTLILFCLLALFVISTKASGGEPSLFGHQVKVVLSGSMDPTFKTGSIILTELVGSDTTFKNGDIITFQQEDRLVTHRIVDVMDVNGNQLFQTKGDNNNAADRDYVQAQHIVGKYTGVTIPILGYVVGFATSKLGSALLLFIPGLLLVLSAGRLIFLAARELEGKKVKETETV</sequence>
<dbReference type="AlphaFoldDB" id="A0A919X8M6"/>
<comment type="caution">
    <text evidence="7">The sequence shown here is derived from an EMBL/GenBank/DDBJ whole genome shotgun (WGS) entry which is preliminary data.</text>
</comment>
<feature type="transmembrane region" description="Helical" evidence="6">
    <location>
        <begin position="147"/>
        <end position="169"/>
    </location>
</feature>
<dbReference type="CDD" id="cd06530">
    <property type="entry name" value="S26_SPase_I"/>
    <property type="match status" value="1"/>
</dbReference>
<dbReference type="EMBL" id="BORP01000002">
    <property type="protein sequence ID" value="GIO26550.1"/>
    <property type="molecule type" value="Genomic_DNA"/>
</dbReference>
<dbReference type="Proteomes" id="UP000676917">
    <property type="component" value="Unassembled WGS sequence"/>
</dbReference>
<dbReference type="InterPro" id="IPR036286">
    <property type="entry name" value="LexA/Signal_pep-like_sf"/>
</dbReference>
<dbReference type="EC" id="3.4.21.89" evidence="5"/>
<evidence type="ECO:0000256" key="4">
    <source>
        <dbReference type="ARBA" id="ARBA00023136"/>
    </source>
</evidence>
<dbReference type="PANTHER" id="PTHR10806">
    <property type="entry name" value="SIGNAL PEPTIDASE COMPLEX CATALYTIC SUBUNIT SEC11"/>
    <property type="match status" value="1"/>
</dbReference>
<keyword evidence="3 6" id="KW-1133">Transmembrane helix</keyword>
<evidence type="ECO:0000256" key="1">
    <source>
        <dbReference type="ARBA" id="ARBA00004370"/>
    </source>
</evidence>
<dbReference type="GO" id="GO:0009003">
    <property type="term" value="F:signal peptidase activity"/>
    <property type="evidence" value="ECO:0007669"/>
    <property type="project" value="UniProtKB-EC"/>
</dbReference>